<feature type="transmembrane region" description="Helical" evidence="6">
    <location>
        <begin position="12"/>
        <end position="34"/>
    </location>
</feature>
<feature type="transmembrane region" description="Helical" evidence="6">
    <location>
        <begin position="274"/>
        <end position="293"/>
    </location>
</feature>
<keyword evidence="8" id="KW-1185">Reference proteome</keyword>
<dbReference type="RefSeq" id="WP_322185422.1">
    <property type="nucleotide sequence ID" value="NZ_JAXLPB010000001.1"/>
</dbReference>
<dbReference type="Pfam" id="PF02653">
    <property type="entry name" value="BPD_transp_2"/>
    <property type="match status" value="1"/>
</dbReference>
<evidence type="ECO:0000313" key="7">
    <source>
        <dbReference type="EMBL" id="MDY8107966.1"/>
    </source>
</evidence>
<organism evidence="7 8">
    <name type="scientific">Fulvimarina uroteuthidis</name>
    <dbReference type="NCBI Taxonomy" id="3098149"/>
    <lineage>
        <taxon>Bacteria</taxon>
        <taxon>Pseudomonadati</taxon>
        <taxon>Pseudomonadota</taxon>
        <taxon>Alphaproteobacteria</taxon>
        <taxon>Hyphomicrobiales</taxon>
        <taxon>Aurantimonadaceae</taxon>
        <taxon>Fulvimarina</taxon>
    </lineage>
</organism>
<evidence type="ECO:0000256" key="4">
    <source>
        <dbReference type="ARBA" id="ARBA00022989"/>
    </source>
</evidence>
<name>A0ABU5HYD0_9HYPH</name>
<feature type="transmembrane region" description="Helical" evidence="6">
    <location>
        <begin position="98"/>
        <end position="119"/>
    </location>
</feature>
<evidence type="ECO:0000313" key="8">
    <source>
        <dbReference type="Proteomes" id="UP001294412"/>
    </source>
</evidence>
<reference evidence="7 8" key="1">
    <citation type="submission" date="2023-12" db="EMBL/GenBank/DDBJ databases">
        <title>Description of Novel Strain Fulvimarina sp. 2208YS6-2-32 isolated from Uroteuthis (Photololigo) edulis.</title>
        <authorList>
            <person name="Park J.-S."/>
        </authorList>
    </citation>
    <scope>NUCLEOTIDE SEQUENCE [LARGE SCALE GENOMIC DNA]</scope>
    <source>
        <strain evidence="7 8">2208YS6-2-32</strain>
    </source>
</reference>
<sequence length="321" mass="32315">MSNSLARLQSVWQSAPFAFAFVGAGIIFAVTLAANQGSGAGQIVSAALAFGSFYALVGIGQMFVITSGPGNIDLSVPANIALSGAVAMKVMAGSDAMIAVGVLAALGCGTAIGTANYALISVLRIPPIIATLSSSFVVQSLAIVYGRGLRISPPPLLADIATNRVAGLPILSILVIALAAVMAIVLHRSVYGRFLTAIGQNMNAANLAGIQVGLVRYATYVLCALFAALCGVMLAAFSGGASLNMGEEYLLASIAVVVIGGTSVAGGFSNVSGVWGAALFLYLLVTMMNTFGVGSGLRQILTGLIIVAVITLAGGKRGARD</sequence>
<protein>
    <submittedName>
        <fullName evidence="7">ABC transporter permease</fullName>
    </submittedName>
</protein>
<proteinExistence type="predicted"/>
<evidence type="ECO:0000256" key="6">
    <source>
        <dbReference type="SAM" id="Phobius"/>
    </source>
</evidence>
<evidence type="ECO:0000256" key="1">
    <source>
        <dbReference type="ARBA" id="ARBA00004651"/>
    </source>
</evidence>
<dbReference type="PANTHER" id="PTHR32196">
    <property type="entry name" value="ABC TRANSPORTER PERMEASE PROTEIN YPHD-RELATED-RELATED"/>
    <property type="match status" value="1"/>
</dbReference>
<comment type="subcellular location">
    <subcellularLocation>
        <location evidence="1">Cell membrane</location>
        <topology evidence="1">Multi-pass membrane protein</topology>
    </subcellularLocation>
</comment>
<evidence type="ECO:0000256" key="3">
    <source>
        <dbReference type="ARBA" id="ARBA00022692"/>
    </source>
</evidence>
<feature type="transmembrane region" description="Helical" evidence="6">
    <location>
        <begin position="46"/>
        <end position="68"/>
    </location>
</feature>
<accession>A0ABU5HYD0</accession>
<feature type="transmembrane region" description="Helical" evidence="6">
    <location>
        <begin position="165"/>
        <end position="186"/>
    </location>
</feature>
<feature type="transmembrane region" description="Helical" evidence="6">
    <location>
        <begin position="249"/>
        <end position="268"/>
    </location>
</feature>
<evidence type="ECO:0000256" key="5">
    <source>
        <dbReference type="ARBA" id="ARBA00023136"/>
    </source>
</evidence>
<evidence type="ECO:0000256" key="2">
    <source>
        <dbReference type="ARBA" id="ARBA00022475"/>
    </source>
</evidence>
<dbReference type="InterPro" id="IPR001851">
    <property type="entry name" value="ABC_transp_permease"/>
</dbReference>
<dbReference type="Proteomes" id="UP001294412">
    <property type="component" value="Unassembled WGS sequence"/>
</dbReference>
<gene>
    <name evidence="7" type="ORF">U0C82_02220</name>
</gene>
<dbReference type="CDD" id="cd06579">
    <property type="entry name" value="TM_PBP1_transp_AraH_like"/>
    <property type="match status" value="1"/>
</dbReference>
<feature type="transmembrane region" description="Helical" evidence="6">
    <location>
        <begin position="217"/>
        <end position="237"/>
    </location>
</feature>
<dbReference type="EMBL" id="JAXLPB010000001">
    <property type="protein sequence ID" value="MDY8107966.1"/>
    <property type="molecule type" value="Genomic_DNA"/>
</dbReference>
<comment type="caution">
    <text evidence="7">The sequence shown here is derived from an EMBL/GenBank/DDBJ whole genome shotgun (WGS) entry which is preliminary data.</text>
</comment>
<keyword evidence="3 6" id="KW-0812">Transmembrane</keyword>
<keyword evidence="5 6" id="KW-0472">Membrane</keyword>
<keyword evidence="2" id="KW-1003">Cell membrane</keyword>
<feature type="transmembrane region" description="Helical" evidence="6">
    <location>
        <begin position="300"/>
        <end position="319"/>
    </location>
</feature>
<keyword evidence="4 6" id="KW-1133">Transmembrane helix</keyword>
<dbReference type="PANTHER" id="PTHR32196:SF72">
    <property type="entry name" value="RIBOSE IMPORT PERMEASE PROTEIN RBSC"/>
    <property type="match status" value="1"/>
</dbReference>
<feature type="transmembrane region" description="Helical" evidence="6">
    <location>
        <begin position="125"/>
        <end position="145"/>
    </location>
</feature>